<dbReference type="Proteomes" id="UP000178650">
    <property type="component" value="Unassembled WGS sequence"/>
</dbReference>
<dbReference type="InterPro" id="IPR009725">
    <property type="entry name" value="3_dmu_93_MTrfase"/>
</dbReference>
<evidence type="ECO:0000313" key="3">
    <source>
        <dbReference type="Proteomes" id="UP000178650"/>
    </source>
</evidence>
<sequence length="163" mass="18820">MQKITPFLWFDKNAEEAIKFYVSIFKKSKIKSIKRYSEGHLTGPMEGMEGKILTAVFELEGREFMALDGGPFFKPTGAVSFYIECKTQKEVDYYWEKLSAGGDPKSQQCGWLQDKFGFSWQVIPKDLPRLLNNKDKEKADKVMQAMLKMKKIIIKDLEEAAEE</sequence>
<reference evidence="2 3" key="1">
    <citation type="journal article" date="2016" name="Nat. Commun.">
        <title>Thousands of microbial genomes shed light on interconnected biogeochemical processes in an aquifer system.</title>
        <authorList>
            <person name="Anantharaman K."/>
            <person name="Brown C.T."/>
            <person name="Hug L.A."/>
            <person name="Sharon I."/>
            <person name="Castelle C.J."/>
            <person name="Probst A.J."/>
            <person name="Thomas B.C."/>
            <person name="Singh A."/>
            <person name="Wilkins M.J."/>
            <person name="Karaoz U."/>
            <person name="Brodie E.L."/>
            <person name="Williams K.H."/>
            <person name="Hubbard S.S."/>
            <person name="Banfield J.F."/>
        </authorList>
    </citation>
    <scope>NUCLEOTIDE SEQUENCE [LARGE SCALE GENOMIC DNA]</scope>
</reference>
<feature type="domain" description="PhnB-like" evidence="1">
    <location>
        <begin position="2"/>
        <end position="123"/>
    </location>
</feature>
<dbReference type="Gene3D" id="3.10.180.10">
    <property type="entry name" value="2,3-Dihydroxybiphenyl 1,2-Dioxygenase, domain 1"/>
    <property type="match status" value="1"/>
</dbReference>
<dbReference type="EMBL" id="MHPJ01000008">
    <property type="protein sequence ID" value="OGZ79175.1"/>
    <property type="molecule type" value="Genomic_DNA"/>
</dbReference>
<evidence type="ECO:0000313" key="2">
    <source>
        <dbReference type="EMBL" id="OGZ79175.1"/>
    </source>
</evidence>
<evidence type="ECO:0000259" key="1">
    <source>
        <dbReference type="Pfam" id="PF06983"/>
    </source>
</evidence>
<dbReference type="PIRSF" id="PIRSF021700">
    <property type="entry name" value="3_dmu_93_MTrfase"/>
    <property type="match status" value="1"/>
</dbReference>
<gene>
    <name evidence="2" type="ORF">A2358_04250</name>
</gene>
<dbReference type="STRING" id="1802223.A2358_04250"/>
<accession>A0A1G2IWG4</accession>
<dbReference type="InterPro" id="IPR029068">
    <property type="entry name" value="Glyas_Bleomycin-R_OHBP_Dase"/>
</dbReference>
<dbReference type="AlphaFoldDB" id="A0A1G2IWG4"/>
<comment type="caution">
    <text evidence="2">The sequence shown here is derived from an EMBL/GenBank/DDBJ whole genome shotgun (WGS) entry which is preliminary data.</text>
</comment>
<dbReference type="PANTHER" id="PTHR33990">
    <property type="entry name" value="PROTEIN YJDN-RELATED"/>
    <property type="match status" value="1"/>
</dbReference>
<dbReference type="CDD" id="cd06588">
    <property type="entry name" value="PhnB_like"/>
    <property type="match status" value="1"/>
</dbReference>
<dbReference type="Pfam" id="PF06983">
    <property type="entry name" value="3-dmu-9_3-mt"/>
    <property type="match status" value="1"/>
</dbReference>
<protein>
    <recommendedName>
        <fullName evidence="1">PhnB-like domain-containing protein</fullName>
    </recommendedName>
</protein>
<proteinExistence type="predicted"/>
<name>A0A1G2IWG4_9BACT</name>
<dbReference type="InterPro" id="IPR028973">
    <property type="entry name" value="PhnB-like"/>
</dbReference>
<organism evidence="2 3">
    <name type="scientific">Candidatus Staskawiczbacteria bacterium RIFOXYB1_FULL_37_44</name>
    <dbReference type="NCBI Taxonomy" id="1802223"/>
    <lineage>
        <taxon>Bacteria</taxon>
        <taxon>Candidatus Staskawicziibacteriota</taxon>
    </lineage>
</organism>
<dbReference type="SUPFAM" id="SSF54593">
    <property type="entry name" value="Glyoxalase/Bleomycin resistance protein/Dihydroxybiphenyl dioxygenase"/>
    <property type="match status" value="1"/>
</dbReference>